<dbReference type="EMBL" id="BDGG01000002">
    <property type="protein sequence ID" value="GAU91714.1"/>
    <property type="molecule type" value="Genomic_DNA"/>
</dbReference>
<dbReference type="Proteomes" id="UP000186922">
    <property type="component" value="Unassembled WGS sequence"/>
</dbReference>
<feature type="region of interest" description="Disordered" evidence="1">
    <location>
        <begin position="108"/>
        <end position="190"/>
    </location>
</feature>
<feature type="region of interest" description="Disordered" evidence="1">
    <location>
        <begin position="1"/>
        <end position="21"/>
    </location>
</feature>
<evidence type="ECO:0000313" key="3">
    <source>
        <dbReference type="Proteomes" id="UP000186922"/>
    </source>
</evidence>
<keyword evidence="3" id="KW-1185">Reference proteome</keyword>
<dbReference type="AlphaFoldDB" id="A0A1D1UPS7"/>
<feature type="compositionally biased region" description="Acidic residues" evidence="1">
    <location>
        <begin position="115"/>
        <end position="132"/>
    </location>
</feature>
<protein>
    <recommendedName>
        <fullName evidence="4">MADF domain-containing protein</fullName>
    </recommendedName>
</protein>
<evidence type="ECO:0000313" key="2">
    <source>
        <dbReference type="EMBL" id="GAU91714.1"/>
    </source>
</evidence>
<feature type="compositionally biased region" description="Polar residues" evidence="1">
    <location>
        <begin position="169"/>
        <end position="182"/>
    </location>
</feature>
<proteinExistence type="predicted"/>
<evidence type="ECO:0000256" key="1">
    <source>
        <dbReference type="SAM" id="MobiDB-lite"/>
    </source>
</evidence>
<reference evidence="2 3" key="1">
    <citation type="journal article" date="2016" name="Nat. Commun.">
        <title>Extremotolerant tardigrade genome and improved radiotolerance of human cultured cells by tardigrade-unique protein.</title>
        <authorList>
            <person name="Hashimoto T."/>
            <person name="Horikawa D.D."/>
            <person name="Saito Y."/>
            <person name="Kuwahara H."/>
            <person name="Kozuka-Hata H."/>
            <person name="Shin-I T."/>
            <person name="Minakuchi Y."/>
            <person name="Ohishi K."/>
            <person name="Motoyama A."/>
            <person name="Aizu T."/>
            <person name="Enomoto A."/>
            <person name="Kondo K."/>
            <person name="Tanaka S."/>
            <person name="Hara Y."/>
            <person name="Koshikawa S."/>
            <person name="Sagara H."/>
            <person name="Miura T."/>
            <person name="Yokobori S."/>
            <person name="Miyagawa K."/>
            <person name="Suzuki Y."/>
            <person name="Kubo T."/>
            <person name="Oyama M."/>
            <person name="Kohara Y."/>
            <person name="Fujiyama A."/>
            <person name="Arakawa K."/>
            <person name="Katayama T."/>
            <person name="Toyoda A."/>
            <person name="Kunieda T."/>
        </authorList>
    </citation>
    <scope>NUCLEOTIDE SEQUENCE [LARGE SCALE GENOMIC DNA]</scope>
    <source>
        <strain evidence="2 3">YOKOZUNA-1</strain>
    </source>
</reference>
<gene>
    <name evidence="2" type="primary">RvY_03919-1</name>
    <name evidence="2" type="synonym">RvY_03919.1</name>
    <name evidence="2" type="ORF">RvY_03919</name>
</gene>
<feature type="compositionally biased region" description="Polar residues" evidence="1">
    <location>
        <begin position="144"/>
        <end position="161"/>
    </location>
</feature>
<sequence>MSDQEMAPSSAAENKDRKELTSSEADFKLALVQTVRDFPILYEYFADEYFADNFTDLKSQATFCKKQWDKVRRNFRRDAQEQREGRKKKAWWGRKHMAFLHPYYSPQIMRKQKDEDTEDEDDEEQEAEEEVDFSAVPVFGLPESESSTLSHYSHGSTPKNSSAKHKSTSCHSQSYPSLSKHSPVSPPIMEDESDLQVRVWLAKLKRLPWTDQRRAMKRMSDVLYEAEEATSVAQSIPAASD</sequence>
<evidence type="ECO:0008006" key="4">
    <source>
        <dbReference type="Google" id="ProtNLM"/>
    </source>
</evidence>
<name>A0A1D1UPS7_RAMVA</name>
<accession>A0A1D1UPS7</accession>
<comment type="caution">
    <text evidence="2">The sequence shown here is derived from an EMBL/GenBank/DDBJ whole genome shotgun (WGS) entry which is preliminary data.</text>
</comment>
<dbReference type="OrthoDB" id="6147983at2759"/>
<organism evidence="2 3">
    <name type="scientific">Ramazzottius varieornatus</name>
    <name type="common">Water bear</name>
    <name type="synonym">Tardigrade</name>
    <dbReference type="NCBI Taxonomy" id="947166"/>
    <lineage>
        <taxon>Eukaryota</taxon>
        <taxon>Metazoa</taxon>
        <taxon>Ecdysozoa</taxon>
        <taxon>Tardigrada</taxon>
        <taxon>Eutardigrada</taxon>
        <taxon>Parachela</taxon>
        <taxon>Hypsibioidea</taxon>
        <taxon>Ramazzottiidae</taxon>
        <taxon>Ramazzottius</taxon>
    </lineage>
</organism>